<evidence type="ECO:0000313" key="1">
    <source>
        <dbReference type="EMBL" id="KAJ0027841.1"/>
    </source>
</evidence>
<organism evidence="1 2">
    <name type="scientific">Pistacia integerrima</name>
    <dbReference type="NCBI Taxonomy" id="434235"/>
    <lineage>
        <taxon>Eukaryota</taxon>
        <taxon>Viridiplantae</taxon>
        <taxon>Streptophyta</taxon>
        <taxon>Embryophyta</taxon>
        <taxon>Tracheophyta</taxon>
        <taxon>Spermatophyta</taxon>
        <taxon>Magnoliopsida</taxon>
        <taxon>eudicotyledons</taxon>
        <taxon>Gunneridae</taxon>
        <taxon>Pentapetalae</taxon>
        <taxon>rosids</taxon>
        <taxon>malvids</taxon>
        <taxon>Sapindales</taxon>
        <taxon>Anacardiaceae</taxon>
        <taxon>Pistacia</taxon>
    </lineage>
</organism>
<reference evidence="2" key="1">
    <citation type="journal article" date="2023" name="G3 (Bethesda)">
        <title>Genome assembly and association tests identify interacting loci associated with vigor, precocity, and sex in interspecific pistachio rootstocks.</title>
        <authorList>
            <person name="Palmer W."/>
            <person name="Jacygrad E."/>
            <person name="Sagayaradj S."/>
            <person name="Cavanaugh K."/>
            <person name="Han R."/>
            <person name="Bertier L."/>
            <person name="Beede B."/>
            <person name="Kafkas S."/>
            <person name="Golino D."/>
            <person name="Preece J."/>
            <person name="Michelmore R."/>
        </authorList>
    </citation>
    <scope>NUCLEOTIDE SEQUENCE [LARGE SCALE GENOMIC DNA]</scope>
</reference>
<dbReference type="EMBL" id="CM047744">
    <property type="protein sequence ID" value="KAJ0027841.1"/>
    <property type="molecule type" value="Genomic_DNA"/>
</dbReference>
<name>A0ACC0Y3D1_9ROSI</name>
<accession>A0ACC0Y3D1</accession>
<proteinExistence type="predicted"/>
<gene>
    <name evidence="1" type="ORF">Pint_35840</name>
</gene>
<dbReference type="Proteomes" id="UP001163603">
    <property type="component" value="Chromosome 9"/>
</dbReference>
<sequence length="109" mass="12420">MRSRLTPQPHKFLTPRRHRSLLTRHQAVAVTILLSFAHQLLVDSHRKAHQSPIFCSTVDNHQSQSPFFFLHQVTGSLQSRLSNSHSLSSHASAIASLSWHNLIRELIEV</sequence>
<evidence type="ECO:0000313" key="2">
    <source>
        <dbReference type="Proteomes" id="UP001163603"/>
    </source>
</evidence>
<comment type="caution">
    <text evidence="1">The sequence shown here is derived from an EMBL/GenBank/DDBJ whole genome shotgun (WGS) entry which is preliminary data.</text>
</comment>
<keyword evidence="2" id="KW-1185">Reference proteome</keyword>
<protein>
    <submittedName>
        <fullName evidence="1">Uncharacterized protein</fullName>
    </submittedName>
</protein>